<feature type="active site" description="Nucleophile" evidence="4">
    <location>
        <position position="224"/>
    </location>
</feature>
<keyword evidence="5" id="KW-0732">Signal</keyword>
<dbReference type="PRINTS" id="PR00412">
    <property type="entry name" value="EPOXHYDRLASE"/>
</dbReference>
<dbReference type="Pfam" id="PF06441">
    <property type="entry name" value="EHN"/>
    <property type="match status" value="1"/>
</dbReference>
<dbReference type="Proteomes" id="UP001287356">
    <property type="component" value="Unassembled WGS sequence"/>
</dbReference>
<proteinExistence type="inferred from homology"/>
<protein>
    <submittedName>
        <fullName evidence="7">Alpha/Beta hydrolase protein</fullName>
    </submittedName>
</protein>
<comment type="similarity">
    <text evidence="1">Belongs to the peptidase S33 family.</text>
</comment>
<evidence type="ECO:0000256" key="1">
    <source>
        <dbReference type="ARBA" id="ARBA00010088"/>
    </source>
</evidence>
<dbReference type="PIRSF" id="PIRSF001112">
    <property type="entry name" value="Epoxide_hydrolase"/>
    <property type="match status" value="1"/>
</dbReference>
<evidence type="ECO:0000256" key="4">
    <source>
        <dbReference type="PIRSR" id="PIRSR001112-1"/>
    </source>
</evidence>
<evidence type="ECO:0000313" key="8">
    <source>
        <dbReference type="Proteomes" id="UP001287356"/>
    </source>
</evidence>
<dbReference type="EMBL" id="JAULSN010000013">
    <property type="protein sequence ID" value="KAK3360944.1"/>
    <property type="molecule type" value="Genomic_DNA"/>
</dbReference>
<sequence>MLISLCMGVLVASAWAAAINSPSSANPLNFLFPSNQSHEARPFSISVTEKFIWETAQRARLYRPSIALEEPQQPNWDDGPPPAKINELAEYWAHSYDWFKIQDQINANFSHYIITVPSSDKYPHPLPLHFIHEHANGPPNAAIPLLILHGWPSTSLEWSNVIHPLANPSETNAPRFHVVAPDLPGFGFSPAATHAGLGPRAMGQAFDSLMHQLGYPTYALSSTDLGWEVAMWMVHDFPASVVAHATDFFMPPPNVTDLARFAANQTTAEESDWILSLQAFQTDNSGYSLVHGTRPLALALAMTDSPVGFAGWVLQLLGMASDGYKYTLEEIITMSITLWIQGTYGNLRTYKEFTKPGAMDFPTTSVPTGVSQWANPDGEYPNMKRFPIAPRDWIERTANVTYFSRHEFGGHFPARSQPQLWLQDVRAFFSGLPGLSLRLTGDG</sequence>
<dbReference type="PANTHER" id="PTHR21661:SF35">
    <property type="entry name" value="EPOXIDE HYDROLASE"/>
    <property type="match status" value="1"/>
</dbReference>
<evidence type="ECO:0000256" key="3">
    <source>
        <dbReference type="ARBA" id="ARBA00022801"/>
    </source>
</evidence>
<feature type="chain" id="PRO_5042198764" evidence="5">
    <location>
        <begin position="17"/>
        <end position="443"/>
    </location>
</feature>
<gene>
    <name evidence="7" type="ORF">B0T24DRAFT_586016</name>
</gene>
<accession>A0AAE0JSG0</accession>
<dbReference type="PANTHER" id="PTHR21661">
    <property type="entry name" value="EPOXIDE HYDROLASE 1-RELATED"/>
    <property type="match status" value="1"/>
</dbReference>
<dbReference type="SUPFAM" id="SSF53474">
    <property type="entry name" value="alpha/beta-Hydrolases"/>
    <property type="match status" value="1"/>
</dbReference>
<reference evidence="7" key="2">
    <citation type="submission" date="2023-06" db="EMBL/GenBank/DDBJ databases">
        <authorList>
            <consortium name="Lawrence Berkeley National Laboratory"/>
            <person name="Haridas S."/>
            <person name="Hensen N."/>
            <person name="Bonometti L."/>
            <person name="Westerberg I."/>
            <person name="Brannstrom I.O."/>
            <person name="Guillou S."/>
            <person name="Cros-Aarteil S."/>
            <person name="Calhoun S."/>
            <person name="Kuo A."/>
            <person name="Mondo S."/>
            <person name="Pangilinan J."/>
            <person name="Riley R."/>
            <person name="Labutti K."/>
            <person name="Andreopoulos B."/>
            <person name="Lipzen A."/>
            <person name="Chen C."/>
            <person name="Yanf M."/>
            <person name="Daum C."/>
            <person name="Ng V."/>
            <person name="Clum A."/>
            <person name="Steindorff A."/>
            <person name="Ohm R."/>
            <person name="Martin F."/>
            <person name="Silar P."/>
            <person name="Natvig D."/>
            <person name="Lalanne C."/>
            <person name="Gautier V."/>
            <person name="Ament-Velasquez S.L."/>
            <person name="Kruys A."/>
            <person name="Hutchinson M.I."/>
            <person name="Powell A.J."/>
            <person name="Barry K."/>
            <person name="Miller A.N."/>
            <person name="Grigoriev I.V."/>
            <person name="Debuchy R."/>
            <person name="Gladieux P."/>
            <person name="Thoren M.H."/>
            <person name="Johannesson H."/>
        </authorList>
    </citation>
    <scope>NUCLEOTIDE SEQUENCE</scope>
    <source>
        <strain evidence="7">CBS 958.72</strain>
    </source>
</reference>
<keyword evidence="3 7" id="KW-0378">Hydrolase</keyword>
<dbReference type="GO" id="GO:0004301">
    <property type="term" value="F:epoxide hydrolase activity"/>
    <property type="evidence" value="ECO:0007669"/>
    <property type="project" value="TreeGrafter"/>
</dbReference>
<evidence type="ECO:0000259" key="6">
    <source>
        <dbReference type="Pfam" id="PF06441"/>
    </source>
</evidence>
<feature type="signal peptide" evidence="5">
    <location>
        <begin position="1"/>
        <end position="16"/>
    </location>
</feature>
<organism evidence="7 8">
    <name type="scientific">Lasiosphaeria ovina</name>
    <dbReference type="NCBI Taxonomy" id="92902"/>
    <lineage>
        <taxon>Eukaryota</taxon>
        <taxon>Fungi</taxon>
        <taxon>Dikarya</taxon>
        <taxon>Ascomycota</taxon>
        <taxon>Pezizomycotina</taxon>
        <taxon>Sordariomycetes</taxon>
        <taxon>Sordariomycetidae</taxon>
        <taxon>Sordariales</taxon>
        <taxon>Lasiosphaeriaceae</taxon>
        <taxon>Lasiosphaeria</taxon>
    </lineage>
</organism>
<comment type="caution">
    <text evidence="7">The sequence shown here is derived from an EMBL/GenBank/DDBJ whole genome shotgun (WGS) entry which is preliminary data.</text>
</comment>
<dbReference type="AlphaFoldDB" id="A0AAE0JSG0"/>
<feature type="domain" description="Epoxide hydrolase N-terminal" evidence="6">
    <location>
        <begin position="41"/>
        <end position="158"/>
    </location>
</feature>
<dbReference type="GO" id="GO:0097176">
    <property type="term" value="P:epoxide metabolic process"/>
    <property type="evidence" value="ECO:0007669"/>
    <property type="project" value="TreeGrafter"/>
</dbReference>
<feature type="active site" description="Proton donor" evidence="4">
    <location>
        <position position="350"/>
    </location>
</feature>
<reference evidence="7" key="1">
    <citation type="journal article" date="2023" name="Mol. Phylogenet. Evol.">
        <title>Genome-scale phylogeny and comparative genomics of the fungal order Sordariales.</title>
        <authorList>
            <person name="Hensen N."/>
            <person name="Bonometti L."/>
            <person name="Westerberg I."/>
            <person name="Brannstrom I.O."/>
            <person name="Guillou S."/>
            <person name="Cros-Aarteil S."/>
            <person name="Calhoun S."/>
            <person name="Haridas S."/>
            <person name="Kuo A."/>
            <person name="Mondo S."/>
            <person name="Pangilinan J."/>
            <person name="Riley R."/>
            <person name="LaButti K."/>
            <person name="Andreopoulos B."/>
            <person name="Lipzen A."/>
            <person name="Chen C."/>
            <person name="Yan M."/>
            <person name="Daum C."/>
            <person name="Ng V."/>
            <person name="Clum A."/>
            <person name="Steindorff A."/>
            <person name="Ohm R.A."/>
            <person name="Martin F."/>
            <person name="Silar P."/>
            <person name="Natvig D.O."/>
            <person name="Lalanne C."/>
            <person name="Gautier V."/>
            <person name="Ament-Velasquez S.L."/>
            <person name="Kruys A."/>
            <person name="Hutchinson M.I."/>
            <person name="Powell A.J."/>
            <person name="Barry K."/>
            <person name="Miller A.N."/>
            <person name="Grigoriev I.V."/>
            <person name="Debuchy R."/>
            <person name="Gladieux P."/>
            <person name="Hiltunen Thoren M."/>
            <person name="Johannesson H."/>
        </authorList>
    </citation>
    <scope>NUCLEOTIDE SEQUENCE</scope>
    <source>
        <strain evidence="7">CBS 958.72</strain>
    </source>
</reference>
<evidence type="ECO:0000313" key="7">
    <source>
        <dbReference type="EMBL" id="KAK3360944.1"/>
    </source>
</evidence>
<evidence type="ECO:0000256" key="2">
    <source>
        <dbReference type="ARBA" id="ARBA00022797"/>
    </source>
</evidence>
<dbReference type="InterPro" id="IPR000639">
    <property type="entry name" value="Epox_hydrolase-like"/>
</dbReference>
<keyword evidence="2" id="KW-0058">Aromatic hydrocarbons catabolism</keyword>
<evidence type="ECO:0000256" key="5">
    <source>
        <dbReference type="SAM" id="SignalP"/>
    </source>
</evidence>
<dbReference type="InterPro" id="IPR010497">
    <property type="entry name" value="Epoxide_hydro_N"/>
</dbReference>
<feature type="active site" description="Proton acceptor" evidence="4">
    <location>
        <position position="411"/>
    </location>
</feature>
<dbReference type="InterPro" id="IPR029058">
    <property type="entry name" value="AB_hydrolase_fold"/>
</dbReference>
<keyword evidence="8" id="KW-1185">Reference proteome</keyword>
<dbReference type="Gene3D" id="3.40.50.1820">
    <property type="entry name" value="alpha/beta hydrolase"/>
    <property type="match status" value="1"/>
</dbReference>
<name>A0AAE0JSG0_9PEZI</name>
<dbReference type="InterPro" id="IPR016292">
    <property type="entry name" value="Epoxide_hydrolase"/>
</dbReference>